<dbReference type="InterPro" id="IPR001810">
    <property type="entry name" value="F-box_dom"/>
</dbReference>
<evidence type="ECO:0000313" key="3">
    <source>
        <dbReference type="Proteomes" id="UP000240883"/>
    </source>
</evidence>
<reference evidence="2 3" key="1">
    <citation type="journal article" date="2018" name="Front. Microbiol.">
        <title>Genome-Wide Analysis of Corynespora cassiicola Leaf Fall Disease Putative Effectors.</title>
        <authorList>
            <person name="Lopez D."/>
            <person name="Ribeiro S."/>
            <person name="Label P."/>
            <person name="Fumanal B."/>
            <person name="Venisse J.S."/>
            <person name="Kohler A."/>
            <person name="de Oliveira R.R."/>
            <person name="Labutti K."/>
            <person name="Lipzen A."/>
            <person name="Lail K."/>
            <person name="Bauer D."/>
            <person name="Ohm R.A."/>
            <person name="Barry K.W."/>
            <person name="Spatafora J."/>
            <person name="Grigoriev I.V."/>
            <person name="Martin F.M."/>
            <person name="Pujade-Renaud V."/>
        </authorList>
    </citation>
    <scope>NUCLEOTIDE SEQUENCE [LARGE SCALE GENOMIC DNA]</scope>
    <source>
        <strain evidence="2 3">Philippines</strain>
    </source>
</reference>
<dbReference type="InterPro" id="IPR036047">
    <property type="entry name" value="F-box-like_dom_sf"/>
</dbReference>
<dbReference type="AlphaFoldDB" id="A0A2T2NKR3"/>
<gene>
    <name evidence="2" type="ORF">BS50DRAFT_404409</name>
</gene>
<evidence type="ECO:0000313" key="2">
    <source>
        <dbReference type="EMBL" id="PSN66023.1"/>
    </source>
</evidence>
<dbReference type="Proteomes" id="UP000240883">
    <property type="component" value="Unassembled WGS sequence"/>
</dbReference>
<name>A0A2T2NKR3_CORCC</name>
<protein>
    <recommendedName>
        <fullName evidence="1">F-box domain-containing protein</fullName>
    </recommendedName>
</protein>
<accession>A0A2T2NKR3</accession>
<feature type="domain" description="F-box" evidence="1">
    <location>
        <begin position="3"/>
        <end position="47"/>
    </location>
</feature>
<sequence length="180" mass="20473">MASPPLLRLPIELHQNITGHLDLQDRAALAMTNRYFSVVATPTYKTFLDSEMTERAVAQNLYTCKGCARFRRAEEFANDMIKDRRGRHGQAAATRFCLDCGVGRGFYTVGTIVVIGTGLWELCRSRRTYTDRARSDYAKPIWRKIGDDIQYDCFAHEDWSVSSRIIDLHVEEIHAVGLAI</sequence>
<dbReference type="OrthoDB" id="5281164at2759"/>
<proteinExistence type="predicted"/>
<keyword evidence="3" id="KW-1185">Reference proteome</keyword>
<organism evidence="2 3">
    <name type="scientific">Corynespora cassiicola Philippines</name>
    <dbReference type="NCBI Taxonomy" id="1448308"/>
    <lineage>
        <taxon>Eukaryota</taxon>
        <taxon>Fungi</taxon>
        <taxon>Dikarya</taxon>
        <taxon>Ascomycota</taxon>
        <taxon>Pezizomycotina</taxon>
        <taxon>Dothideomycetes</taxon>
        <taxon>Pleosporomycetidae</taxon>
        <taxon>Pleosporales</taxon>
        <taxon>Corynesporascaceae</taxon>
        <taxon>Corynespora</taxon>
    </lineage>
</organism>
<dbReference type="SUPFAM" id="SSF81383">
    <property type="entry name" value="F-box domain"/>
    <property type="match status" value="1"/>
</dbReference>
<evidence type="ECO:0000259" key="1">
    <source>
        <dbReference type="PROSITE" id="PS50181"/>
    </source>
</evidence>
<dbReference type="EMBL" id="KZ678136">
    <property type="protein sequence ID" value="PSN66023.1"/>
    <property type="molecule type" value="Genomic_DNA"/>
</dbReference>
<dbReference type="PROSITE" id="PS50181">
    <property type="entry name" value="FBOX"/>
    <property type="match status" value="1"/>
</dbReference>